<dbReference type="EMBL" id="LQPQ01000227">
    <property type="protein sequence ID" value="ORW62428.1"/>
    <property type="molecule type" value="Genomic_DNA"/>
</dbReference>
<gene>
    <name evidence="4" type="ORF">AWC22_04210</name>
</gene>
<protein>
    <recommendedName>
        <fullName evidence="3">FAD-binding domain-containing protein</fullName>
    </recommendedName>
</protein>
<accession>A0A1X2BFP7</accession>
<dbReference type="Proteomes" id="UP000193087">
    <property type="component" value="Unassembled WGS sequence"/>
</dbReference>
<dbReference type="GO" id="GO:0071949">
    <property type="term" value="F:FAD binding"/>
    <property type="evidence" value="ECO:0007669"/>
    <property type="project" value="InterPro"/>
</dbReference>
<dbReference type="OrthoDB" id="9791689at2"/>
<comment type="caution">
    <text evidence="4">The sequence shown here is derived from an EMBL/GenBank/DDBJ whole genome shotgun (WGS) entry which is preliminary data.</text>
</comment>
<evidence type="ECO:0000313" key="4">
    <source>
        <dbReference type="EMBL" id="ORW62428.1"/>
    </source>
</evidence>
<dbReference type="Pfam" id="PF01494">
    <property type="entry name" value="FAD_binding_3"/>
    <property type="match status" value="1"/>
</dbReference>
<keyword evidence="5" id="KW-1185">Reference proteome</keyword>
<dbReference type="InterPro" id="IPR050631">
    <property type="entry name" value="PheA/TfdB_FAD_monoxygenase"/>
</dbReference>
<dbReference type="STRING" id="486698.AWC22_04210"/>
<dbReference type="PRINTS" id="PR00420">
    <property type="entry name" value="RNGMNOXGNASE"/>
</dbReference>
<dbReference type="RefSeq" id="WP_085252895.1">
    <property type="nucleotide sequence ID" value="NZ_CAJMWI010000001.1"/>
</dbReference>
<name>A0A1X2BFP7_9MYCO</name>
<evidence type="ECO:0000259" key="3">
    <source>
        <dbReference type="Pfam" id="PF01494"/>
    </source>
</evidence>
<feature type="region of interest" description="Disordered" evidence="2">
    <location>
        <begin position="406"/>
        <end position="430"/>
    </location>
</feature>
<evidence type="ECO:0000256" key="1">
    <source>
        <dbReference type="ARBA" id="ARBA00023002"/>
    </source>
</evidence>
<dbReference type="GeneID" id="93495753"/>
<dbReference type="PANTHER" id="PTHR43476">
    <property type="entry name" value="3-(3-HYDROXY-PHENYL)PROPIONATE/3-HYDROXYCINNAMIC ACID HYDROXYLASE"/>
    <property type="match status" value="1"/>
</dbReference>
<proteinExistence type="predicted"/>
<dbReference type="AlphaFoldDB" id="A0A1X2BFP7"/>
<dbReference type="PANTHER" id="PTHR43476:SF5">
    <property type="entry name" value="FAD-DEPENDENT MONOOXYGENASE"/>
    <property type="match status" value="1"/>
</dbReference>
<dbReference type="SUPFAM" id="SSF51905">
    <property type="entry name" value="FAD/NAD(P)-binding domain"/>
    <property type="match status" value="1"/>
</dbReference>
<evidence type="ECO:0000256" key="2">
    <source>
        <dbReference type="SAM" id="MobiDB-lite"/>
    </source>
</evidence>
<sequence length="430" mass="46635">MRGASDETTCLIVGGGPAGMMLGLLLARGGVDVTVMEKHADFLRDFRGDTVHASTLRLLDELGLGSRFAQVPHRLIDTIQMKLQGQPVDLDLSRLPGAHQHIALVPQWDFLELLATAAETEPNFRLLRSTEVTGVVRGSGEAHVHGVTYRDQAGEIKQMRAALTVACDGRTSTVRSALGLEPRAFGAPMDVWWFRLPRQNDDPRGLAGVFNAGHGAIMIDRGDYYQIAYIIPKGTDTAMRAQGIEALHRVLVNMAPWTADRIGALSSFDDVKLLDVQLNRLRRWYSDGVLFIGDAAHAMSPVGGVGINLAVADAVAAARLLAGPLRSGRVSTRQLARVQARRWVPTAILQAVQRMIHAKVVAVAVAAAGDKSQDKPVRGIGMASRSIVLRRMLGYMVAIGPLPEHAPKFARRPAKPQSTDGQAMSRHDRF</sequence>
<reference evidence="4 5" key="1">
    <citation type="submission" date="2016-01" db="EMBL/GenBank/DDBJ databases">
        <title>The new phylogeny of the genus Mycobacterium.</title>
        <authorList>
            <person name="Tarcisio F."/>
            <person name="Conor M."/>
            <person name="Antonella G."/>
            <person name="Elisabetta G."/>
            <person name="Giulia F.S."/>
            <person name="Sara T."/>
            <person name="Anna F."/>
            <person name="Clotilde B."/>
            <person name="Roberto B."/>
            <person name="Veronica D.S."/>
            <person name="Fabio R."/>
            <person name="Monica P."/>
            <person name="Olivier J."/>
            <person name="Enrico T."/>
            <person name="Nicola S."/>
        </authorList>
    </citation>
    <scope>NUCLEOTIDE SEQUENCE [LARGE SCALE GENOMIC DNA]</scope>
    <source>
        <strain evidence="4 5">DSM 45176</strain>
    </source>
</reference>
<dbReference type="InterPro" id="IPR002938">
    <property type="entry name" value="FAD-bd"/>
</dbReference>
<dbReference type="Gene3D" id="3.50.50.60">
    <property type="entry name" value="FAD/NAD(P)-binding domain"/>
    <property type="match status" value="2"/>
</dbReference>
<dbReference type="NCBIfam" id="NF004834">
    <property type="entry name" value="PRK06185.1-3"/>
    <property type="match status" value="1"/>
</dbReference>
<keyword evidence="1" id="KW-0560">Oxidoreductase</keyword>
<evidence type="ECO:0000313" key="5">
    <source>
        <dbReference type="Proteomes" id="UP000193087"/>
    </source>
</evidence>
<dbReference type="GO" id="GO:0016491">
    <property type="term" value="F:oxidoreductase activity"/>
    <property type="evidence" value="ECO:0007669"/>
    <property type="project" value="UniProtKB-KW"/>
</dbReference>
<dbReference type="NCBIfam" id="NF004833">
    <property type="entry name" value="PRK06185.1-1"/>
    <property type="match status" value="1"/>
</dbReference>
<organism evidence="4 5">
    <name type="scientific">Mycobacterium riyadhense</name>
    <dbReference type="NCBI Taxonomy" id="486698"/>
    <lineage>
        <taxon>Bacteria</taxon>
        <taxon>Bacillati</taxon>
        <taxon>Actinomycetota</taxon>
        <taxon>Actinomycetes</taxon>
        <taxon>Mycobacteriales</taxon>
        <taxon>Mycobacteriaceae</taxon>
        <taxon>Mycobacterium</taxon>
    </lineage>
</organism>
<dbReference type="InterPro" id="IPR036188">
    <property type="entry name" value="FAD/NAD-bd_sf"/>
</dbReference>
<feature type="domain" description="FAD-binding" evidence="3">
    <location>
        <begin position="7"/>
        <end position="350"/>
    </location>
</feature>